<protein>
    <submittedName>
        <fullName evidence="2">Uncharacterized protein</fullName>
    </submittedName>
</protein>
<evidence type="ECO:0000313" key="2">
    <source>
        <dbReference type="EMBL" id="KAF0935128.1"/>
    </source>
</evidence>
<feature type="compositionally biased region" description="Basic and acidic residues" evidence="1">
    <location>
        <begin position="47"/>
        <end position="60"/>
    </location>
</feature>
<evidence type="ECO:0000256" key="1">
    <source>
        <dbReference type="SAM" id="MobiDB-lite"/>
    </source>
</evidence>
<dbReference type="Proteomes" id="UP000479710">
    <property type="component" value="Unassembled WGS sequence"/>
</dbReference>
<evidence type="ECO:0000313" key="3">
    <source>
        <dbReference type="Proteomes" id="UP000479710"/>
    </source>
</evidence>
<dbReference type="EMBL" id="SPHZ02000001">
    <property type="protein sequence ID" value="KAF0935128.1"/>
    <property type="molecule type" value="Genomic_DNA"/>
</dbReference>
<dbReference type="AlphaFoldDB" id="A0A6G1FDU9"/>
<organism evidence="2 3">
    <name type="scientific">Oryza meyeriana var. granulata</name>
    <dbReference type="NCBI Taxonomy" id="110450"/>
    <lineage>
        <taxon>Eukaryota</taxon>
        <taxon>Viridiplantae</taxon>
        <taxon>Streptophyta</taxon>
        <taxon>Embryophyta</taxon>
        <taxon>Tracheophyta</taxon>
        <taxon>Spermatophyta</taxon>
        <taxon>Magnoliopsida</taxon>
        <taxon>Liliopsida</taxon>
        <taxon>Poales</taxon>
        <taxon>Poaceae</taxon>
        <taxon>BOP clade</taxon>
        <taxon>Oryzoideae</taxon>
        <taxon>Oryzeae</taxon>
        <taxon>Oryzinae</taxon>
        <taxon>Oryza</taxon>
        <taxon>Oryza meyeriana</taxon>
    </lineage>
</organism>
<dbReference type="OrthoDB" id="10611984at2759"/>
<name>A0A6G1FDU9_9ORYZ</name>
<sequence>MCIRDSPLRFPLGGREFTTVVCQLASVVYLLSLFAHPDGPAGGDDQDGLHKEFEMRMSGA</sequence>
<reference evidence="2 3" key="1">
    <citation type="submission" date="2019-11" db="EMBL/GenBank/DDBJ databases">
        <title>Whole genome sequence of Oryza granulata.</title>
        <authorList>
            <person name="Li W."/>
        </authorList>
    </citation>
    <scope>NUCLEOTIDE SEQUENCE [LARGE SCALE GENOMIC DNA]</scope>
    <source>
        <strain evidence="3">cv. Menghai</strain>
        <tissue evidence="2">Leaf</tissue>
    </source>
</reference>
<feature type="region of interest" description="Disordered" evidence="1">
    <location>
        <begin position="41"/>
        <end position="60"/>
    </location>
</feature>
<accession>A0A6G1FDU9</accession>
<proteinExistence type="predicted"/>
<comment type="caution">
    <text evidence="2">The sequence shown here is derived from an EMBL/GenBank/DDBJ whole genome shotgun (WGS) entry which is preliminary data.</text>
</comment>
<keyword evidence="3" id="KW-1185">Reference proteome</keyword>
<gene>
    <name evidence="2" type="ORF">E2562_030415</name>
</gene>